<sequence>MMVLTSVWCSARGLSIVGDGNRAGGGTEPNMNLTDRGHKPKADSRIVNLGDKSLGLSAYSNFSPSPFLGTLPKGPAATTQVGYGEAIPVPLPPRTRQPDSATSDTNQPGAVELFQTHQLRPSVDASYYTQGGAMPASVDASYYTQGGAVPASALYHRPHHDDQHQQDIALQYHQGPDSAFVFPELRVNHATIGTKEHNDAGSSGGKVKLGIWQFWPTVVGLPQAADERSRMFDGAALYTNSTVEANAPEYRVRITPKKVGERKAATPEGLSVPLPKTRKESVKKGSKMRVAAELSGDVPIFKCAEPLVWRGHDSGVGSPSNQESPGYTLELHHYQQPTGLEEPSTAIKQQLLHHQQVYDLKPNKFEHDYSVTDFNTAPGFDYSTTSLEAQTTTSHKPSLETVELNKHMAEHDRKLAWKDVLKVLAAVVPLGLFVAALHPNVVVVNATE</sequence>
<comment type="caution">
    <text evidence="2">The sequence shown here is derived from an EMBL/GenBank/DDBJ whole genome shotgun (WGS) entry which is preliminary data.</text>
</comment>
<organism evidence="2 3">
    <name type="scientific">Ranatra chinensis</name>
    <dbReference type="NCBI Taxonomy" id="642074"/>
    <lineage>
        <taxon>Eukaryota</taxon>
        <taxon>Metazoa</taxon>
        <taxon>Ecdysozoa</taxon>
        <taxon>Arthropoda</taxon>
        <taxon>Hexapoda</taxon>
        <taxon>Insecta</taxon>
        <taxon>Pterygota</taxon>
        <taxon>Neoptera</taxon>
        <taxon>Paraneoptera</taxon>
        <taxon>Hemiptera</taxon>
        <taxon>Heteroptera</taxon>
        <taxon>Panheteroptera</taxon>
        <taxon>Nepomorpha</taxon>
        <taxon>Nepidae</taxon>
        <taxon>Ranatrinae</taxon>
        <taxon>Ranatra</taxon>
    </lineage>
</organism>
<evidence type="ECO:0000313" key="2">
    <source>
        <dbReference type="EMBL" id="KAL1138401.1"/>
    </source>
</evidence>
<reference evidence="2 3" key="1">
    <citation type="submission" date="2024-07" db="EMBL/GenBank/DDBJ databases">
        <title>Chromosome-level genome assembly of the water stick insect Ranatra chinensis (Heteroptera: Nepidae).</title>
        <authorList>
            <person name="Liu X."/>
        </authorList>
    </citation>
    <scope>NUCLEOTIDE SEQUENCE [LARGE SCALE GENOMIC DNA]</scope>
    <source>
        <strain evidence="2">Cailab_2021Rc</strain>
        <tissue evidence="2">Muscle</tissue>
    </source>
</reference>
<evidence type="ECO:0000313" key="3">
    <source>
        <dbReference type="Proteomes" id="UP001558652"/>
    </source>
</evidence>
<gene>
    <name evidence="2" type="ORF">AAG570_008465</name>
</gene>
<dbReference type="EMBL" id="JBFDAA010000003">
    <property type="protein sequence ID" value="KAL1138401.1"/>
    <property type="molecule type" value="Genomic_DNA"/>
</dbReference>
<feature type="region of interest" description="Disordered" evidence="1">
    <location>
        <begin position="87"/>
        <end position="107"/>
    </location>
</feature>
<dbReference type="AlphaFoldDB" id="A0ABD0YR35"/>
<feature type="compositionally biased region" description="Polar residues" evidence="1">
    <location>
        <begin position="98"/>
        <end position="107"/>
    </location>
</feature>
<dbReference type="Proteomes" id="UP001558652">
    <property type="component" value="Unassembled WGS sequence"/>
</dbReference>
<keyword evidence="3" id="KW-1185">Reference proteome</keyword>
<proteinExistence type="predicted"/>
<evidence type="ECO:0000256" key="1">
    <source>
        <dbReference type="SAM" id="MobiDB-lite"/>
    </source>
</evidence>
<name>A0ABD0YR35_9HEMI</name>
<protein>
    <submittedName>
        <fullName evidence="2">Uncharacterized protein</fullName>
    </submittedName>
</protein>
<accession>A0ABD0YR35</accession>
<feature type="region of interest" description="Disordered" evidence="1">
    <location>
        <begin position="20"/>
        <end position="40"/>
    </location>
</feature>